<dbReference type="InterPro" id="IPR046341">
    <property type="entry name" value="SET_dom_sf"/>
</dbReference>
<feature type="non-terminal residue" evidence="2">
    <location>
        <position position="1"/>
    </location>
</feature>
<dbReference type="Pfam" id="PF00856">
    <property type="entry name" value="SET"/>
    <property type="match status" value="1"/>
</dbReference>
<feature type="domain" description="SET" evidence="1">
    <location>
        <begin position="63"/>
        <end position="101"/>
    </location>
</feature>
<feature type="non-terminal residue" evidence="2">
    <location>
        <position position="155"/>
    </location>
</feature>
<protein>
    <submittedName>
        <fullName evidence="2">SET domain-containing protein</fullName>
    </submittedName>
</protein>
<dbReference type="InterPro" id="IPR044237">
    <property type="entry name" value="ATXR2-like"/>
</dbReference>
<organism evidence="2 3">
    <name type="scientific">Haematococcus lacustris</name>
    <name type="common">Green alga</name>
    <name type="synonym">Haematococcus pluvialis</name>
    <dbReference type="NCBI Taxonomy" id="44745"/>
    <lineage>
        <taxon>Eukaryota</taxon>
        <taxon>Viridiplantae</taxon>
        <taxon>Chlorophyta</taxon>
        <taxon>core chlorophytes</taxon>
        <taxon>Chlorophyceae</taxon>
        <taxon>CS clade</taxon>
        <taxon>Chlamydomonadales</taxon>
        <taxon>Haematococcaceae</taxon>
        <taxon>Haematococcus</taxon>
    </lineage>
</organism>
<dbReference type="PANTHER" id="PTHR47436:SF1">
    <property type="entry name" value="SET DOMAIN-CONTAINING PROTEIN"/>
    <property type="match status" value="1"/>
</dbReference>
<sequence length="155" mass="15985">MVSSRELLVAALPGVAAAFPSLLALDTWGALVGLFELNNLGLAVPSPVEDYFLLGTGFYCLQSCANHSCAPSAATEGLASGATALLALKDLAPGEEVTLSYIGELEAEGGRPLGLKERQAVLRDWGFVCRCSRCLSEAAAKSSSAKKLGARAGVK</sequence>
<dbReference type="CDD" id="cd20071">
    <property type="entry name" value="SET_SMYD"/>
    <property type="match status" value="1"/>
</dbReference>
<reference evidence="2 3" key="1">
    <citation type="submission" date="2020-02" db="EMBL/GenBank/DDBJ databases">
        <title>Draft genome sequence of Haematococcus lacustris strain NIES-144.</title>
        <authorList>
            <person name="Morimoto D."/>
            <person name="Nakagawa S."/>
            <person name="Yoshida T."/>
            <person name="Sawayama S."/>
        </authorList>
    </citation>
    <scope>NUCLEOTIDE SEQUENCE [LARGE SCALE GENOMIC DNA]</scope>
    <source>
        <strain evidence="2 3">NIES-144</strain>
    </source>
</reference>
<keyword evidence="3" id="KW-1185">Reference proteome</keyword>
<dbReference type="PANTHER" id="PTHR47436">
    <property type="entry name" value="HISTONE-LYSINE N-METHYLTRANSFERASE ATXR2"/>
    <property type="match status" value="1"/>
</dbReference>
<dbReference type="EMBL" id="BLLF01004424">
    <property type="protein sequence ID" value="GFH29581.1"/>
    <property type="molecule type" value="Genomic_DNA"/>
</dbReference>
<comment type="caution">
    <text evidence="2">The sequence shown here is derived from an EMBL/GenBank/DDBJ whole genome shotgun (WGS) entry which is preliminary data.</text>
</comment>
<dbReference type="AlphaFoldDB" id="A0A6A0ABD1"/>
<dbReference type="Proteomes" id="UP000485058">
    <property type="component" value="Unassembled WGS sequence"/>
</dbReference>
<dbReference type="SUPFAM" id="SSF82199">
    <property type="entry name" value="SET domain"/>
    <property type="match status" value="1"/>
</dbReference>
<gene>
    <name evidence="2" type="ORF">HaLaN_28266</name>
</gene>
<proteinExistence type="predicted"/>
<dbReference type="InterPro" id="IPR001214">
    <property type="entry name" value="SET_dom"/>
</dbReference>
<dbReference type="Gene3D" id="2.170.270.10">
    <property type="entry name" value="SET domain"/>
    <property type="match status" value="1"/>
</dbReference>
<accession>A0A6A0ABD1</accession>
<name>A0A6A0ABD1_HAELA</name>
<evidence type="ECO:0000313" key="3">
    <source>
        <dbReference type="Proteomes" id="UP000485058"/>
    </source>
</evidence>
<evidence type="ECO:0000313" key="2">
    <source>
        <dbReference type="EMBL" id="GFH29581.1"/>
    </source>
</evidence>
<dbReference type="GO" id="GO:0008168">
    <property type="term" value="F:methyltransferase activity"/>
    <property type="evidence" value="ECO:0007669"/>
    <property type="project" value="InterPro"/>
</dbReference>
<evidence type="ECO:0000259" key="1">
    <source>
        <dbReference type="Pfam" id="PF00856"/>
    </source>
</evidence>